<accession>A0A167Y0I4</accession>
<keyword evidence="3" id="KW-1185">Reference proteome</keyword>
<comment type="caution">
    <text evidence="2">The sequence shown here is derived from an EMBL/GenBank/DDBJ whole genome shotgun (WGS) entry which is preliminary data.</text>
</comment>
<dbReference type="Proteomes" id="UP000076874">
    <property type="component" value="Unassembled WGS sequence"/>
</dbReference>
<evidence type="ECO:0000313" key="3">
    <source>
        <dbReference type="Proteomes" id="UP000076874"/>
    </source>
</evidence>
<evidence type="ECO:0000259" key="1">
    <source>
        <dbReference type="Pfam" id="PF06283"/>
    </source>
</evidence>
<feature type="domain" description="ThuA-like" evidence="1">
    <location>
        <begin position="7"/>
        <end position="284"/>
    </location>
</feature>
<organism evidence="2 3">
    <name type="scientific">Niveomyces insectorum RCEF 264</name>
    <dbReference type="NCBI Taxonomy" id="1081102"/>
    <lineage>
        <taxon>Eukaryota</taxon>
        <taxon>Fungi</taxon>
        <taxon>Dikarya</taxon>
        <taxon>Ascomycota</taxon>
        <taxon>Pezizomycotina</taxon>
        <taxon>Sordariomycetes</taxon>
        <taxon>Hypocreomycetidae</taxon>
        <taxon>Hypocreales</taxon>
        <taxon>Cordycipitaceae</taxon>
        <taxon>Niveomyces</taxon>
    </lineage>
</organism>
<dbReference type="Pfam" id="PF06283">
    <property type="entry name" value="ThuA"/>
    <property type="match status" value="1"/>
</dbReference>
<evidence type="ECO:0000313" key="2">
    <source>
        <dbReference type="EMBL" id="OAA65667.1"/>
    </source>
</evidence>
<protein>
    <submittedName>
        <fullName evidence="2">Secreted glycosyl hydrolase</fullName>
    </submittedName>
</protein>
<dbReference type="InterPro" id="IPR029010">
    <property type="entry name" value="ThuA-like"/>
</dbReference>
<dbReference type="SUPFAM" id="SSF52317">
    <property type="entry name" value="Class I glutamine amidotransferase-like"/>
    <property type="match status" value="1"/>
</dbReference>
<sequence length="288" mass="30395">MGPAPFRVLVFSKTTAYRHASIPAGIAMFRRLAKASSSSSSQTVTTPAFDVDASEDAAAVFTPDNLTRYRVLVFLQTTGDFLDAAQLRALEAYVRRGQGGVVGIHAATVGMPSRTVDRDGFYGRLLGAVFTDHPPPQPGRVLLTAPQHPVVAPLLAKVASSTALKATGTEAADAAEADEAAPLFFSHVDEWYNYQPSSFAVAATKTAASTAAAAAAAANLEILLSADETSYTGGAHGPNHPIAWVWPDFDATGTRVFYTALGHYDALYADEAFVAHLRNALLWAAKAI</sequence>
<proteinExistence type="predicted"/>
<dbReference type="PANTHER" id="PTHR40469">
    <property type="entry name" value="SECRETED GLYCOSYL HYDROLASE"/>
    <property type="match status" value="1"/>
</dbReference>
<dbReference type="AlphaFoldDB" id="A0A167Y0I4"/>
<name>A0A167Y0I4_9HYPO</name>
<dbReference type="OrthoDB" id="3482285at2759"/>
<dbReference type="PANTHER" id="PTHR40469:SF2">
    <property type="entry name" value="GALACTOSE-BINDING DOMAIN-LIKE SUPERFAMILY PROTEIN"/>
    <property type="match status" value="1"/>
</dbReference>
<dbReference type="EMBL" id="AZHD01000003">
    <property type="protein sequence ID" value="OAA65667.1"/>
    <property type="molecule type" value="Genomic_DNA"/>
</dbReference>
<dbReference type="Gene3D" id="3.40.50.880">
    <property type="match status" value="1"/>
</dbReference>
<reference evidence="2 3" key="1">
    <citation type="journal article" date="2016" name="Genome Biol. Evol.">
        <title>Divergent and convergent evolution of fungal pathogenicity.</title>
        <authorList>
            <person name="Shang Y."/>
            <person name="Xiao G."/>
            <person name="Zheng P."/>
            <person name="Cen K."/>
            <person name="Zhan S."/>
            <person name="Wang C."/>
        </authorList>
    </citation>
    <scope>NUCLEOTIDE SEQUENCE [LARGE SCALE GENOMIC DNA]</scope>
    <source>
        <strain evidence="2 3">RCEF 264</strain>
    </source>
</reference>
<dbReference type="InterPro" id="IPR029062">
    <property type="entry name" value="Class_I_gatase-like"/>
</dbReference>
<keyword evidence="2" id="KW-0378">Hydrolase</keyword>
<gene>
    <name evidence="2" type="ORF">SPI_02454</name>
</gene>
<dbReference type="GO" id="GO:0016787">
    <property type="term" value="F:hydrolase activity"/>
    <property type="evidence" value="ECO:0007669"/>
    <property type="project" value="UniProtKB-KW"/>
</dbReference>